<dbReference type="Proteomes" id="UP000515788">
    <property type="component" value="Chromosome 7"/>
</dbReference>
<keyword evidence="5" id="KW-1185">Reference proteome</keyword>
<feature type="binding site" evidence="2">
    <location>
        <position position="90"/>
    </location>
    <ligand>
        <name>substrate</name>
    </ligand>
</feature>
<dbReference type="SUPFAM" id="SSF48613">
    <property type="entry name" value="Heme oxygenase-like"/>
    <property type="match status" value="1"/>
</dbReference>
<dbReference type="GeneID" id="59327729"/>
<feature type="binding site" evidence="2">
    <location>
        <position position="150"/>
    </location>
    <ligand>
        <name>substrate</name>
    </ligand>
</feature>
<protein>
    <recommendedName>
        <fullName evidence="3">Thiaminase-2/PQQC domain-containing protein</fullName>
    </recommendedName>
</protein>
<dbReference type="EMBL" id="CP059252">
    <property type="protein sequence ID" value="QLL34488.1"/>
    <property type="molecule type" value="Genomic_DNA"/>
</dbReference>
<evidence type="ECO:0000256" key="2">
    <source>
        <dbReference type="PIRSR" id="PIRSR003170-2"/>
    </source>
</evidence>
<dbReference type="InterPro" id="IPR016084">
    <property type="entry name" value="Haem_Oase-like_multi-hlx"/>
</dbReference>
<dbReference type="Pfam" id="PF03070">
    <property type="entry name" value="TENA_THI-4"/>
    <property type="match status" value="1"/>
</dbReference>
<reference evidence="4 5" key="1">
    <citation type="submission" date="2020-06" db="EMBL/GenBank/DDBJ databases">
        <title>The yeast mating-type switching endonuclease HO is a domesticated member of an unorthodox homing genetic element family.</title>
        <authorList>
            <person name="Coughlan A.Y."/>
            <person name="Lombardi L."/>
            <person name="Braun-Galleani S."/>
            <person name="Martos A.R."/>
            <person name="Galeote V."/>
            <person name="Bigey F."/>
            <person name="Dequin S."/>
            <person name="Byrne K.P."/>
            <person name="Wolfe K.H."/>
        </authorList>
    </citation>
    <scope>NUCLEOTIDE SEQUENCE [LARGE SCALE GENOMIC DNA]</scope>
    <source>
        <strain evidence="4 5">CBS764</strain>
    </source>
</reference>
<dbReference type="PANTHER" id="PTHR43198:SF2">
    <property type="entry name" value="SI:CH1073-67J19.1-RELATED"/>
    <property type="match status" value="1"/>
</dbReference>
<dbReference type="GO" id="GO:0006772">
    <property type="term" value="P:thiamine metabolic process"/>
    <property type="evidence" value="ECO:0007669"/>
    <property type="project" value="UniProtKB-ARBA"/>
</dbReference>
<evidence type="ECO:0000256" key="1">
    <source>
        <dbReference type="PIRSR" id="PIRSR003170-1"/>
    </source>
</evidence>
<dbReference type="Gene3D" id="1.20.910.10">
    <property type="entry name" value="Heme oxygenase-like"/>
    <property type="match status" value="1"/>
</dbReference>
<evidence type="ECO:0000313" key="4">
    <source>
        <dbReference type="EMBL" id="QLL34488.1"/>
    </source>
</evidence>
<dbReference type="RefSeq" id="XP_037141162.1">
    <property type="nucleotide sequence ID" value="XM_037285266.1"/>
</dbReference>
<evidence type="ECO:0000259" key="3">
    <source>
        <dbReference type="Pfam" id="PF03070"/>
    </source>
</evidence>
<dbReference type="PIRSF" id="PIRSF003170">
    <property type="entry name" value="Pet18p"/>
    <property type="match status" value="1"/>
</dbReference>
<dbReference type="AlphaFoldDB" id="A0A7G3ZLV2"/>
<name>A0A7G3ZLV2_9SACH</name>
<feature type="active site" description="Proton donor" evidence="1">
    <location>
        <position position="212"/>
    </location>
</feature>
<evidence type="ECO:0000313" key="5">
    <source>
        <dbReference type="Proteomes" id="UP000515788"/>
    </source>
</evidence>
<feature type="domain" description="Thiaminase-2/PQQC" evidence="3">
    <location>
        <begin position="19"/>
        <end position="221"/>
    </location>
</feature>
<dbReference type="KEGG" id="tgb:HG536_0G03500"/>
<dbReference type="InterPro" id="IPR050967">
    <property type="entry name" value="Thiamine_Salvage_TenA"/>
</dbReference>
<feature type="binding site" evidence="2">
    <location>
        <position position="52"/>
    </location>
    <ligand>
        <name>substrate</name>
    </ligand>
</feature>
<proteinExistence type="predicted"/>
<dbReference type="InterPro" id="IPR004305">
    <property type="entry name" value="Thiaminase-2/PQQC"/>
</dbReference>
<sequence>MQGNWGSMATTTECLLAKYQDTFKKATEHQLTKELCQGTLEDAILYTYLAQDLQFFETGLRLICKVTSLAPSVDSLITLAKKIGFFANDENTYFRDALELLKPAVEASRREFLGKEQIGSIKKYVGFLAEMTEDASYSYGQLVTYLWCAEEVYWKWAHDLPRAENLHWKHQTWIDLHDGEHFQVWCEFLRKEVDKYSLEEVESVFQKTLQLEYEFFDECYNA</sequence>
<gene>
    <name evidence="4" type="ORF">HG536_0G03500</name>
</gene>
<dbReference type="CDD" id="cd19358">
    <property type="entry name" value="TenA_E_Spr0628-like"/>
    <property type="match status" value="1"/>
</dbReference>
<organism evidence="4 5">
    <name type="scientific">Torulaspora globosa</name>
    <dbReference type="NCBI Taxonomy" id="48254"/>
    <lineage>
        <taxon>Eukaryota</taxon>
        <taxon>Fungi</taxon>
        <taxon>Dikarya</taxon>
        <taxon>Ascomycota</taxon>
        <taxon>Saccharomycotina</taxon>
        <taxon>Saccharomycetes</taxon>
        <taxon>Saccharomycetales</taxon>
        <taxon>Saccharomycetaceae</taxon>
        <taxon>Torulaspora</taxon>
    </lineage>
</organism>
<dbReference type="PANTHER" id="PTHR43198">
    <property type="entry name" value="BIFUNCTIONAL TH2 PROTEIN"/>
    <property type="match status" value="1"/>
</dbReference>
<dbReference type="GO" id="GO:0005829">
    <property type="term" value="C:cytosol"/>
    <property type="evidence" value="ECO:0007669"/>
    <property type="project" value="TreeGrafter"/>
</dbReference>
<dbReference type="OrthoDB" id="37730at2759"/>
<dbReference type="InterPro" id="IPR026285">
    <property type="entry name" value="TenA_E"/>
</dbReference>
<accession>A0A7G3ZLV2</accession>